<evidence type="ECO:0000256" key="6">
    <source>
        <dbReference type="ARBA" id="ARBA00023135"/>
    </source>
</evidence>
<evidence type="ECO:0000256" key="10">
    <source>
        <dbReference type="RuleBase" id="RU368100"/>
    </source>
</evidence>
<dbReference type="Gramene" id="Kaladp0034s0239.1.v1.1">
    <property type="protein sequence ID" value="Kaladp0034s0239.1.v1.1"/>
    <property type="gene ID" value="Kaladp0034s0239.v1.1"/>
</dbReference>
<keyword evidence="6 10" id="KW-0733">Signal recognition particle</keyword>
<dbReference type="EnsemblPlants" id="Kaladp0034s0239.1.v1.1">
    <property type="protein sequence ID" value="Kaladp0034s0239.1.v1.1"/>
    <property type="gene ID" value="Kaladp0034s0239.v1.1"/>
</dbReference>
<evidence type="ECO:0000256" key="4">
    <source>
        <dbReference type="ARBA" id="ARBA00022490"/>
    </source>
</evidence>
<dbReference type="Gene3D" id="3.30.720.10">
    <property type="entry name" value="Signal recognition particle alu RNA binding heterodimer, srp9/1"/>
    <property type="match status" value="1"/>
</dbReference>
<keyword evidence="7 10" id="KW-0687">Ribonucleoprotein</keyword>
<dbReference type="AlphaFoldDB" id="A0A7N0TEP9"/>
<dbReference type="Pfam" id="PF02290">
    <property type="entry name" value="SRP14"/>
    <property type="match status" value="1"/>
</dbReference>
<dbReference type="GO" id="GO:0008312">
    <property type="term" value="F:7S RNA binding"/>
    <property type="evidence" value="ECO:0007669"/>
    <property type="project" value="UniProtKB-UniRule"/>
</dbReference>
<evidence type="ECO:0000256" key="3">
    <source>
        <dbReference type="ARBA" id="ARBA00017926"/>
    </source>
</evidence>
<comment type="subcellular location">
    <subcellularLocation>
        <location evidence="1 10">Cytoplasm</location>
    </subcellularLocation>
</comment>
<comment type="subunit">
    <text evidence="9 10">Heterodimer with SRP9; binds RNA as heterodimer. Component of a signal recognition particle (SRP) complex that consists of a 7SL RNA molecule of 300 nucleotides and six protein subunits: SRP72, SRP68, SRP54, SRP19, SRP14 and SRP9.</text>
</comment>
<keyword evidence="12" id="KW-1185">Reference proteome</keyword>
<dbReference type="GO" id="GO:0006614">
    <property type="term" value="P:SRP-dependent cotranslational protein targeting to membrane"/>
    <property type="evidence" value="ECO:0007669"/>
    <property type="project" value="UniProtKB-UniRule"/>
</dbReference>
<evidence type="ECO:0000313" key="11">
    <source>
        <dbReference type="EnsemblPlants" id="Kaladp0034s0239.1.v1.1"/>
    </source>
</evidence>
<dbReference type="GO" id="GO:0005786">
    <property type="term" value="C:signal recognition particle, endoplasmic reticulum targeting"/>
    <property type="evidence" value="ECO:0007669"/>
    <property type="project" value="UniProtKB-UniRule"/>
</dbReference>
<evidence type="ECO:0000256" key="8">
    <source>
        <dbReference type="ARBA" id="ARBA00045462"/>
    </source>
</evidence>
<evidence type="ECO:0000256" key="9">
    <source>
        <dbReference type="ARBA" id="ARBA00046890"/>
    </source>
</evidence>
<protein>
    <recommendedName>
        <fullName evidence="3 10">Signal recognition particle 14 kDa protein</fullName>
        <shortName evidence="10">SRP14</shortName>
    </recommendedName>
</protein>
<dbReference type="GO" id="GO:0030942">
    <property type="term" value="F:endoplasmic reticulum signal peptide binding"/>
    <property type="evidence" value="ECO:0007669"/>
    <property type="project" value="UniProtKB-UniRule"/>
</dbReference>
<evidence type="ECO:0000256" key="7">
    <source>
        <dbReference type="ARBA" id="ARBA00023274"/>
    </source>
</evidence>
<dbReference type="PANTHER" id="PTHR12013">
    <property type="entry name" value="SIGNAL RECOGNITION PARTICLE 14 KD PROTEIN"/>
    <property type="match status" value="1"/>
</dbReference>
<accession>A0A7N0TEP9</accession>
<dbReference type="InterPro" id="IPR003210">
    <property type="entry name" value="Signal_recog_particle_SRP14"/>
</dbReference>
<reference evidence="11" key="1">
    <citation type="submission" date="2021-01" db="UniProtKB">
        <authorList>
            <consortium name="EnsemblPlants"/>
        </authorList>
    </citation>
    <scope>IDENTIFICATION</scope>
</reference>
<evidence type="ECO:0000313" key="12">
    <source>
        <dbReference type="Proteomes" id="UP000594263"/>
    </source>
</evidence>
<dbReference type="SUPFAM" id="SSF54762">
    <property type="entry name" value="Signal recognition particle alu RNA binding heterodimer, SRP9/14"/>
    <property type="match status" value="1"/>
</dbReference>
<dbReference type="InterPro" id="IPR009018">
    <property type="entry name" value="Signal_recog_particle_SRP9/14"/>
</dbReference>
<organism evidence="11 12">
    <name type="scientific">Kalanchoe fedtschenkoi</name>
    <name type="common">Lavender scallops</name>
    <name type="synonym">South American air plant</name>
    <dbReference type="NCBI Taxonomy" id="63787"/>
    <lineage>
        <taxon>Eukaryota</taxon>
        <taxon>Viridiplantae</taxon>
        <taxon>Streptophyta</taxon>
        <taxon>Embryophyta</taxon>
        <taxon>Tracheophyta</taxon>
        <taxon>Spermatophyta</taxon>
        <taxon>Magnoliopsida</taxon>
        <taxon>eudicotyledons</taxon>
        <taxon>Gunneridae</taxon>
        <taxon>Pentapetalae</taxon>
        <taxon>Saxifragales</taxon>
        <taxon>Crassulaceae</taxon>
        <taxon>Kalanchoe</taxon>
    </lineage>
</organism>
<keyword evidence="4 10" id="KW-0963">Cytoplasm</keyword>
<proteinExistence type="inferred from homology"/>
<sequence>MVHLQPDPFLNELSSMFESNAEKGSVWVNFKRSSLKSKVDRNKMRTKGETIEFRCLVRATDGKKKIATSLGAKDYLRFQASYTTILKARMTSLKKRERKEKKKPADVKQA</sequence>
<evidence type="ECO:0000256" key="2">
    <source>
        <dbReference type="ARBA" id="ARBA00010349"/>
    </source>
</evidence>
<comment type="similarity">
    <text evidence="2 10">Belongs to the SRP14 family.</text>
</comment>
<keyword evidence="5 10" id="KW-0694">RNA-binding</keyword>
<name>A0A7N0TEP9_KALFE</name>
<dbReference type="FunFam" id="3.30.720.10:FF:000004">
    <property type="entry name" value="Signal recognition particle 14 kDa protein"/>
    <property type="match status" value="1"/>
</dbReference>
<comment type="function">
    <text evidence="8 10">Component of the signal recognition particle (SRP) complex, a ribonucleoprotein complex that mediates the cotranslational targeting of secretory and membrane proteins to the endoplasmic reticulum (ER). SRP9 together with SRP14 and the Alu portion of the SRP RNA, constitutes the elongation arrest domain of SRP. The complex of SRP9 and SRP14 is required for SRP RNA binding.</text>
</comment>
<evidence type="ECO:0000256" key="1">
    <source>
        <dbReference type="ARBA" id="ARBA00004496"/>
    </source>
</evidence>
<dbReference type="OMA" id="RFNGHNK"/>
<evidence type="ECO:0000256" key="5">
    <source>
        <dbReference type="ARBA" id="ARBA00022884"/>
    </source>
</evidence>
<dbReference type="Proteomes" id="UP000594263">
    <property type="component" value="Unplaced"/>
</dbReference>